<dbReference type="SUPFAM" id="SSF158472">
    <property type="entry name" value="HAMP domain-like"/>
    <property type="match status" value="1"/>
</dbReference>
<evidence type="ECO:0000256" key="1">
    <source>
        <dbReference type="ARBA" id="ARBA00012528"/>
    </source>
</evidence>
<name>A0A1G7CL58_9BURK</name>
<dbReference type="NCBIfam" id="TIGR00254">
    <property type="entry name" value="GGDEF"/>
    <property type="match status" value="1"/>
</dbReference>
<proteinExistence type="predicted"/>
<keyword evidence="7" id="KW-1185">Reference proteome</keyword>
<dbReference type="GO" id="GO:0052621">
    <property type="term" value="F:diguanylate cyclase activity"/>
    <property type="evidence" value="ECO:0007669"/>
    <property type="project" value="UniProtKB-EC"/>
</dbReference>
<evidence type="ECO:0000313" key="7">
    <source>
        <dbReference type="Proteomes" id="UP000198908"/>
    </source>
</evidence>
<dbReference type="EC" id="2.7.7.65" evidence="1"/>
<reference evidence="7" key="1">
    <citation type="submission" date="2016-09" db="EMBL/GenBank/DDBJ databases">
        <authorList>
            <person name="Varghese N."/>
            <person name="Submissions S."/>
        </authorList>
    </citation>
    <scope>NUCLEOTIDE SEQUENCE [LARGE SCALE GENOMIC DNA]</scope>
    <source>
        <strain evidence="7">TNe-862</strain>
    </source>
</reference>
<dbReference type="InterPro" id="IPR000160">
    <property type="entry name" value="GGDEF_dom"/>
</dbReference>
<evidence type="ECO:0000259" key="4">
    <source>
        <dbReference type="PROSITE" id="PS50885"/>
    </source>
</evidence>
<dbReference type="PROSITE" id="PS50887">
    <property type="entry name" value="GGDEF"/>
    <property type="match status" value="1"/>
</dbReference>
<evidence type="ECO:0000256" key="2">
    <source>
        <dbReference type="ARBA" id="ARBA00034247"/>
    </source>
</evidence>
<keyword evidence="3" id="KW-0472">Membrane</keyword>
<dbReference type="Proteomes" id="UP000198908">
    <property type="component" value="Unassembled WGS sequence"/>
</dbReference>
<dbReference type="InterPro" id="IPR043128">
    <property type="entry name" value="Rev_trsase/Diguanyl_cyclase"/>
</dbReference>
<dbReference type="InterPro" id="IPR029787">
    <property type="entry name" value="Nucleotide_cyclase"/>
</dbReference>
<evidence type="ECO:0000256" key="3">
    <source>
        <dbReference type="SAM" id="Phobius"/>
    </source>
</evidence>
<dbReference type="InterPro" id="IPR050469">
    <property type="entry name" value="Diguanylate_Cyclase"/>
</dbReference>
<dbReference type="PANTHER" id="PTHR45138:SF9">
    <property type="entry name" value="DIGUANYLATE CYCLASE DGCM-RELATED"/>
    <property type="match status" value="1"/>
</dbReference>
<evidence type="ECO:0000259" key="5">
    <source>
        <dbReference type="PROSITE" id="PS50887"/>
    </source>
</evidence>
<dbReference type="GO" id="GO:0007165">
    <property type="term" value="P:signal transduction"/>
    <property type="evidence" value="ECO:0007669"/>
    <property type="project" value="InterPro"/>
</dbReference>
<dbReference type="InterPro" id="IPR003660">
    <property type="entry name" value="HAMP_dom"/>
</dbReference>
<dbReference type="Gene3D" id="3.30.70.270">
    <property type="match status" value="1"/>
</dbReference>
<comment type="catalytic activity">
    <reaction evidence="2">
        <text>2 GTP = 3',3'-c-di-GMP + 2 diphosphate</text>
        <dbReference type="Rhea" id="RHEA:24898"/>
        <dbReference type="ChEBI" id="CHEBI:33019"/>
        <dbReference type="ChEBI" id="CHEBI:37565"/>
        <dbReference type="ChEBI" id="CHEBI:58805"/>
        <dbReference type="EC" id="2.7.7.65"/>
    </reaction>
</comment>
<dbReference type="STRING" id="416944.SAMN05421548_14620"/>
<dbReference type="PANTHER" id="PTHR45138">
    <property type="entry name" value="REGULATORY COMPONENTS OF SENSORY TRANSDUCTION SYSTEM"/>
    <property type="match status" value="1"/>
</dbReference>
<dbReference type="EMBL" id="FMYQ01000046">
    <property type="protein sequence ID" value="SDE40098.1"/>
    <property type="molecule type" value="Genomic_DNA"/>
</dbReference>
<dbReference type="PROSITE" id="PS50885">
    <property type="entry name" value="HAMP"/>
    <property type="match status" value="1"/>
</dbReference>
<dbReference type="Pfam" id="PF00990">
    <property type="entry name" value="GGDEF"/>
    <property type="match status" value="1"/>
</dbReference>
<keyword evidence="3" id="KW-0812">Transmembrane</keyword>
<dbReference type="FunFam" id="3.30.70.270:FF:000001">
    <property type="entry name" value="Diguanylate cyclase domain protein"/>
    <property type="match status" value="1"/>
</dbReference>
<sequence length="573" mass="63566">MLLFMLNGLLLAHQWRAYIATIRSESALRIFSDVLLAIEAVSAERGPTNGALGESLPVPRERMAALKAARMRSDTRIQQLLDDLAAENCPACAAQRAMVERALGELAAARKQADLSLRAVREDRTDADVGNVVRRMVAVIPQLLFVSQPSLETIARGDPKTLNYLILARLATELRDQAGQLGSQFTPALVRARPLSLSEQYSIERTLGRIDELRKLIDPRAQDETALRGRAFTEMRVQYFGDGMDYVASIRAQALTHAASITTAQFAQHYVPLMGPVIEFRDDVLALAKREIVSQRDAQFALLTVMVAVSVTLVAVLLLSTWLLRQQVIRPFAIATRLIRAIAAGDYSIDVPRQKYRGEIAALFDAVRVLRANSLQRTHLEQERRELITQLTVMAETDALTQLLNRRAFESRAEAICTKPGVPARPIALVMFDIDHFKRINDTYGHAAGDRALQVIADLCRNTWRRSDLVARLGGEEFVVLIEGEAAANALQMVERFRKRLSEKTIAADSGTVFSISASFGVAVDMCKDKSQLESLLRRADQLLYQAKCHGRDRVEAEDARSDAEFLAPTPPG</sequence>
<feature type="domain" description="GGDEF" evidence="5">
    <location>
        <begin position="425"/>
        <end position="560"/>
    </location>
</feature>
<gene>
    <name evidence="6" type="ORF">SAMN05421548_14620</name>
</gene>
<dbReference type="SUPFAM" id="SSF55073">
    <property type="entry name" value="Nucleotide cyclase"/>
    <property type="match status" value="1"/>
</dbReference>
<organism evidence="6 7">
    <name type="scientific">Paraburkholderia lycopersici</name>
    <dbReference type="NCBI Taxonomy" id="416944"/>
    <lineage>
        <taxon>Bacteria</taxon>
        <taxon>Pseudomonadati</taxon>
        <taxon>Pseudomonadota</taxon>
        <taxon>Betaproteobacteria</taxon>
        <taxon>Burkholderiales</taxon>
        <taxon>Burkholderiaceae</taxon>
        <taxon>Paraburkholderia</taxon>
    </lineage>
</organism>
<accession>A0A1G7CL58</accession>
<dbReference type="CDD" id="cd01949">
    <property type="entry name" value="GGDEF"/>
    <property type="match status" value="1"/>
</dbReference>
<feature type="transmembrane region" description="Helical" evidence="3">
    <location>
        <begin position="300"/>
        <end position="324"/>
    </location>
</feature>
<feature type="domain" description="HAMP" evidence="4">
    <location>
        <begin position="326"/>
        <end position="379"/>
    </location>
</feature>
<dbReference type="Gene3D" id="6.10.340.10">
    <property type="match status" value="1"/>
</dbReference>
<keyword evidence="3" id="KW-1133">Transmembrane helix</keyword>
<protein>
    <recommendedName>
        <fullName evidence="1">diguanylate cyclase</fullName>
        <ecNumber evidence="1">2.7.7.65</ecNumber>
    </recommendedName>
</protein>
<dbReference type="SMART" id="SM00267">
    <property type="entry name" value="GGDEF"/>
    <property type="match status" value="1"/>
</dbReference>
<dbReference type="AlphaFoldDB" id="A0A1G7CL58"/>
<dbReference type="GO" id="GO:0016020">
    <property type="term" value="C:membrane"/>
    <property type="evidence" value="ECO:0007669"/>
    <property type="project" value="InterPro"/>
</dbReference>
<evidence type="ECO:0000313" key="6">
    <source>
        <dbReference type="EMBL" id="SDE40098.1"/>
    </source>
</evidence>